<feature type="compositionally biased region" description="Low complexity" evidence="1">
    <location>
        <begin position="346"/>
        <end position="369"/>
    </location>
</feature>
<dbReference type="PANTHER" id="PTHR18895:SF74">
    <property type="entry name" value="MTRF1L RELEASE FACTOR GLUTAMINE METHYLTRANSFERASE"/>
    <property type="match status" value="1"/>
</dbReference>
<dbReference type="Proteomes" id="UP000002624">
    <property type="component" value="Unassembled WGS sequence"/>
</dbReference>
<dbReference type="VEuPathDB" id="FungiDB:HCDG_05175"/>
<name>C6HGT4_AJECH</name>
<dbReference type="eggNOG" id="KOG2904">
    <property type="taxonomic scope" value="Eukaryota"/>
</dbReference>
<evidence type="ECO:0000256" key="1">
    <source>
        <dbReference type="SAM" id="MobiDB-lite"/>
    </source>
</evidence>
<evidence type="ECO:0000313" key="4">
    <source>
        <dbReference type="Proteomes" id="UP000002624"/>
    </source>
</evidence>
<evidence type="ECO:0000313" key="3">
    <source>
        <dbReference type="EMBL" id="EER40586.1"/>
    </source>
</evidence>
<sequence length="454" mass="50334">MPRLPLALLRHAYTVHPLLPLLLRECRDLPSARNELRWLSEHSLAARRGERRGNRHRHCHGGKAGSGPMAQEIDRNGGVDAVRVQSRLREMVRRRARGVPLQYILGDQPFGELEMLCRRGVLIPRPETESYTTRVANLLLSKLAPTRQKDLTHRDECKCEHLPTLRIVDLCTGTGCIPLLLHSLLSPVFPKLQICAVDISTRALKLARENLKHNIALGMLSERAREEVSFVKGDVLSGLSELSGLCSSSVTPASKTAAAAAAAAEPEINPVITILLSNPPYISPAQFANGTTARSVRRYEPRLALVPPTRRPIHRQQQEHPHPRAESPSVDRAPLPTANNKPQNSNADNNTTTTTTDAPGASSLPSPAASERRLEMSACDVAVVSARREDMFYPHVLSAALSWVDADLVVLECGDKGQAGGLRRWLGGSWAGWVMAMGWRWRFGNVMLMWWWWM</sequence>
<dbReference type="STRING" id="544712.C6HGT4"/>
<dbReference type="CDD" id="cd02440">
    <property type="entry name" value="AdoMet_MTases"/>
    <property type="match status" value="1"/>
</dbReference>
<dbReference type="Gene3D" id="3.40.50.150">
    <property type="entry name" value="Vaccinia Virus protein VP39"/>
    <property type="match status" value="1"/>
</dbReference>
<feature type="region of interest" description="Disordered" evidence="1">
    <location>
        <begin position="49"/>
        <end position="73"/>
    </location>
</feature>
<gene>
    <name evidence="3" type="ORF">HCDG_05175</name>
</gene>
<dbReference type="Gene3D" id="1.10.8.10">
    <property type="entry name" value="DNA helicase RuvA subunit, C-terminal domain"/>
    <property type="match status" value="1"/>
</dbReference>
<accession>C6HGT4</accession>
<dbReference type="HOGENOM" id="CLU_018398_0_1_1"/>
<organism evidence="3 4">
    <name type="scientific">Ajellomyces capsulatus (strain H143)</name>
    <name type="common">Darling's disease fungus</name>
    <name type="synonym">Histoplasma capsulatum</name>
    <dbReference type="NCBI Taxonomy" id="544712"/>
    <lineage>
        <taxon>Eukaryota</taxon>
        <taxon>Fungi</taxon>
        <taxon>Dikarya</taxon>
        <taxon>Ascomycota</taxon>
        <taxon>Pezizomycotina</taxon>
        <taxon>Eurotiomycetes</taxon>
        <taxon>Eurotiomycetidae</taxon>
        <taxon>Onygenales</taxon>
        <taxon>Ajellomycetaceae</taxon>
        <taxon>Histoplasma</taxon>
    </lineage>
</organism>
<dbReference type="EMBL" id="GG692426">
    <property type="protein sequence ID" value="EER40586.1"/>
    <property type="molecule type" value="Genomic_DNA"/>
</dbReference>
<feature type="region of interest" description="Disordered" evidence="1">
    <location>
        <begin position="303"/>
        <end position="372"/>
    </location>
</feature>
<dbReference type="PANTHER" id="PTHR18895">
    <property type="entry name" value="HEMK METHYLTRANSFERASE"/>
    <property type="match status" value="1"/>
</dbReference>
<evidence type="ECO:0000259" key="2">
    <source>
        <dbReference type="Pfam" id="PF17827"/>
    </source>
</evidence>
<dbReference type="GO" id="GO:0005739">
    <property type="term" value="C:mitochondrion"/>
    <property type="evidence" value="ECO:0007669"/>
    <property type="project" value="TreeGrafter"/>
</dbReference>
<proteinExistence type="predicted"/>
<protein>
    <recommendedName>
        <fullName evidence="2">Release factor glutamine methyltransferase N-terminal domain-containing protein</fullName>
    </recommendedName>
</protein>
<dbReference type="Pfam" id="PF17827">
    <property type="entry name" value="PrmC_N"/>
    <property type="match status" value="1"/>
</dbReference>
<reference evidence="4" key="1">
    <citation type="submission" date="2009-05" db="EMBL/GenBank/DDBJ databases">
        <title>The genome sequence of Ajellomyces capsulatus strain H143.</title>
        <authorList>
            <person name="Champion M."/>
            <person name="Cuomo C.A."/>
            <person name="Ma L.-J."/>
            <person name="Henn M.R."/>
            <person name="Sil A."/>
            <person name="Goldman B."/>
            <person name="Young S.K."/>
            <person name="Kodira C.D."/>
            <person name="Zeng Q."/>
            <person name="Koehrsen M."/>
            <person name="Alvarado L."/>
            <person name="Berlin A.M."/>
            <person name="Borenstein D."/>
            <person name="Chen Z."/>
            <person name="Engels R."/>
            <person name="Freedman E."/>
            <person name="Gellesch M."/>
            <person name="Goldberg J."/>
            <person name="Griggs A."/>
            <person name="Gujja S."/>
            <person name="Heiman D.I."/>
            <person name="Hepburn T.A."/>
            <person name="Howarth C."/>
            <person name="Jen D."/>
            <person name="Larson L."/>
            <person name="Lewis B."/>
            <person name="Mehta T."/>
            <person name="Park D."/>
            <person name="Pearson M."/>
            <person name="Roberts A."/>
            <person name="Saif S."/>
            <person name="Shea T.D."/>
            <person name="Shenoy N."/>
            <person name="Sisk P."/>
            <person name="Stolte C."/>
            <person name="Sykes S."/>
            <person name="Walk T."/>
            <person name="White J."/>
            <person name="Yandava C."/>
            <person name="Klein B."/>
            <person name="McEwen J.G."/>
            <person name="Puccia R."/>
            <person name="Goldman G.H."/>
            <person name="Felipe M.S."/>
            <person name="Nino-Vega G."/>
            <person name="San-Blas G."/>
            <person name="Taylor J.W."/>
            <person name="Mendoza L."/>
            <person name="Galagan J.E."/>
            <person name="Nusbaum C."/>
            <person name="Birren B.W."/>
        </authorList>
    </citation>
    <scope>NUCLEOTIDE SEQUENCE [LARGE SCALE GENOMIC DNA]</scope>
    <source>
        <strain evidence="4">H143</strain>
    </source>
</reference>
<dbReference type="AlphaFoldDB" id="C6HGT4"/>
<feature type="domain" description="Release factor glutamine methyltransferase N-terminal" evidence="2">
    <location>
        <begin position="84"/>
        <end position="106"/>
    </location>
</feature>
<dbReference type="SUPFAM" id="SSF53335">
    <property type="entry name" value="S-adenosyl-L-methionine-dependent methyltransferases"/>
    <property type="match status" value="1"/>
</dbReference>
<dbReference type="OMA" id="ECGDKGQ"/>
<dbReference type="InterPro" id="IPR029063">
    <property type="entry name" value="SAM-dependent_MTases_sf"/>
</dbReference>
<dbReference type="OrthoDB" id="269872at2759"/>
<dbReference type="InterPro" id="IPR040758">
    <property type="entry name" value="PrmC_N"/>
</dbReference>
<feature type="compositionally biased region" description="Basic and acidic residues" evidence="1">
    <location>
        <begin position="316"/>
        <end position="325"/>
    </location>
</feature>
<dbReference type="InterPro" id="IPR050320">
    <property type="entry name" value="N5-glutamine_MTase"/>
</dbReference>